<reference evidence="2 3" key="1">
    <citation type="submission" date="2015-08" db="EMBL/GenBank/DDBJ databases">
        <title>Genome sequence of the pristinamycin over-producing bacterium Streptomyces pristinaespiralis HCCB10218.</title>
        <authorList>
            <person name="Tian J."/>
            <person name="Yang J."/>
            <person name="Li L."/>
            <person name="Ruan L."/>
            <person name="Wei W."/>
            <person name="Zheng G."/>
            <person name="Wei Z."/>
            <person name="Yang S."/>
            <person name="Ge M."/>
            <person name="Jiang W."/>
            <person name="Lu Y."/>
        </authorList>
    </citation>
    <scope>NUCLEOTIDE SEQUENCE [LARGE SCALE GENOMIC DNA]</scope>
    <source>
        <strain evidence="2 3">HCCB 10218</strain>
    </source>
</reference>
<dbReference type="STRING" id="38300.SPRI_1916"/>
<evidence type="ECO:0000313" key="3">
    <source>
        <dbReference type="Proteomes" id="UP000060513"/>
    </source>
</evidence>
<protein>
    <submittedName>
        <fullName evidence="2">Polyisoprenoid-binding protein</fullName>
    </submittedName>
</protein>
<dbReference type="Pfam" id="PF04264">
    <property type="entry name" value="YceI"/>
    <property type="match status" value="1"/>
</dbReference>
<comment type="similarity">
    <text evidence="1">Belongs to the UPF0312 family.</text>
</comment>
<accession>A0A0M4DD61</accession>
<evidence type="ECO:0000313" key="2">
    <source>
        <dbReference type="EMBL" id="ALC20222.1"/>
    </source>
</evidence>
<dbReference type="PATRIC" id="fig|38300.4.peg.2029"/>
<dbReference type="SMART" id="SM00867">
    <property type="entry name" value="YceI"/>
    <property type="match status" value="1"/>
</dbReference>
<gene>
    <name evidence="2" type="ORF">SPRI_1916</name>
</gene>
<dbReference type="AlphaFoldDB" id="A0A0M4DD61"/>
<dbReference type="EMBL" id="CP011340">
    <property type="protein sequence ID" value="ALC20222.1"/>
    <property type="molecule type" value="Genomic_DNA"/>
</dbReference>
<evidence type="ECO:0000256" key="1">
    <source>
        <dbReference type="ARBA" id="ARBA00008812"/>
    </source>
</evidence>
<dbReference type="InterPro" id="IPR036761">
    <property type="entry name" value="TTHA0802/YceI-like_sf"/>
</dbReference>
<dbReference type="OMA" id="RFRTRTM"/>
<sequence length="182" mass="19124">MSLTDHSEAATGLTAAAVDGSWTLDAGTSSVEFTGRHFFFLPVTGSLPVRSGSAVLRGGLRKVEAEVDAAGFSTGNANRDKAVRGLGFLDADRFPSIRFTGEHLTTGEPWRVTGLIEVKGRSVPLAFTVDTGACTVSPDGTRAVVHATAELDRHACGVSAMRPLVGPRLRLRVTAAFVRTAE</sequence>
<name>A0A0M4DD61_STRPR</name>
<dbReference type="OrthoDB" id="9811006at2"/>
<dbReference type="PANTHER" id="PTHR34406:SF1">
    <property type="entry name" value="PROTEIN YCEI"/>
    <property type="match status" value="1"/>
</dbReference>
<organism evidence="2">
    <name type="scientific">Streptomyces pristinaespiralis</name>
    <dbReference type="NCBI Taxonomy" id="38300"/>
    <lineage>
        <taxon>Bacteria</taxon>
        <taxon>Bacillati</taxon>
        <taxon>Actinomycetota</taxon>
        <taxon>Actinomycetes</taxon>
        <taxon>Kitasatosporales</taxon>
        <taxon>Streptomycetaceae</taxon>
        <taxon>Streptomyces</taxon>
    </lineage>
</organism>
<dbReference type="KEGG" id="spri:SPRI_1916"/>
<dbReference type="Gene3D" id="2.40.128.110">
    <property type="entry name" value="Lipid/polyisoprenoid-binding, YceI-like"/>
    <property type="match status" value="1"/>
</dbReference>
<dbReference type="RefSeq" id="WP_005310717.1">
    <property type="nucleotide sequence ID" value="NZ_CP011340.1"/>
</dbReference>
<dbReference type="SUPFAM" id="SSF101874">
    <property type="entry name" value="YceI-like"/>
    <property type="match status" value="1"/>
</dbReference>
<dbReference type="InterPro" id="IPR007372">
    <property type="entry name" value="Lipid/polyisoprenoid-bd_YceI"/>
</dbReference>
<dbReference type="Proteomes" id="UP000060513">
    <property type="component" value="Chromosome"/>
</dbReference>
<dbReference type="GeneID" id="97237039"/>
<proteinExistence type="inferred from homology"/>
<dbReference type="PANTHER" id="PTHR34406">
    <property type="entry name" value="PROTEIN YCEI"/>
    <property type="match status" value="1"/>
</dbReference>